<evidence type="ECO:0000256" key="1">
    <source>
        <dbReference type="SAM" id="MobiDB-lite"/>
    </source>
</evidence>
<feature type="compositionally biased region" description="Polar residues" evidence="1">
    <location>
        <begin position="11"/>
        <end position="21"/>
    </location>
</feature>
<dbReference type="AlphaFoldDB" id="A0A1C7MN23"/>
<dbReference type="Proteomes" id="UP000092993">
    <property type="component" value="Unassembled WGS sequence"/>
</dbReference>
<protein>
    <submittedName>
        <fullName evidence="2">Uncharacterized protein</fullName>
    </submittedName>
</protein>
<sequence>MPQHILHMQQPRPSRSLSGAQTCSPDWIAPHILLPAHPRIELIGIRDIDTRLREDPDVAGYSTPYFPLYEQLASLFRRDAFPALRFVRDLSTESHHMRTVRPPPRITQFWTQVAARSAAHGVWFEDCNGVNITPARCSRDWMQMLLDISHAQAAHTRLEEL</sequence>
<dbReference type="EMBL" id="LUGG01000002">
    <property type="protein sequence ID" value="OBZ77859.1"/>
    <property type="molecule type" value="Genomic_DNA"/>
</dbReference>
<proteinExistence type="predicted"/>
<organism evidence="2 3">
    <name type="scientific">Grifola frondosa</name>
    <name type="common">Maitake</name>
    <name type="synonym">Polyporus frondosus</name>
    <dbReference type="NCBI Taxonomy" id="5627"/>
    <lineage>
        <taxon>Eukaryota</taxon>
        <taxon>Fungi</taxon>
        <taxon>Dikarya</taxon>
        <taxon>Basidiomycota</taxon>
        <taxon>Agaricomycotina</taxon>
        <taxon>Agaricomycetes</taxon>
        <taxon>Polyporales</taxon>
        <taxon>Grifolaceae</taxon>
        <taxon>Grifola</taxon>
    </lineage>
</organism>
<feature type="region of interest" description="Disordered" evidence="1">
    <location>
        <begin position="1"/>
        <end position="21"/>
    </location>
</feature>
<name>A0A1C7MN23_GRIFR</name>
<evidence type="ECO:0000313" key="3">
    <source>
        <dbReference type="Proteomes" id="UP000092993"/>
    </source>
</evidence>
<keyword evidence="3" id="KW-1185">Reference proteome</keyword>
<dbReference type="OrthoDB" id="3258324at2759"/>
<reference evidence="2 3" key="1">
    <citation type="submission" date="2016-03" db="EMBL/GenBank/DDBJ databases">
        <title>Whole genome sequencing of Grifola frondosa 9006-11.</title>
        <authorList>
            <person name="Min B."/>
            <person name="Park H."/>
            <person name="Kim J.-G."/>
            <person name="Cho H."/>
            <person name="Oh Y.-L."/>
            <person name="Kong W.-S."/>
            <person name="Choi I.-G."/>
        </authorList>
    </citation>
    <scope>NUCLEOTIDE SEQUENCE [LARGE SCALE GENOMIC DNA]</scope>
    <source>
        <strain evidence="2 3">9006-11</strain>
    </source>
</reference>
<comment type="caution">
    <text evidence="2">The sequence shown here is derived from an EMBL/GenBank/DDBJ whole genome shotgun (WGS) entry which is preliminary data.</text>
</comment>
<gene>
    <name evidence="2" type="ORF">A0H81_01617</name>
</gene>
<evidence type="ECO:0000313" key="2">
    <source>
        <dbReference type="EMBL" id="OBZ77859.1"/>
    </source>
</evidence>
<accession>A0A1C7MN23</accession>